<evidence type="ECO:0000256" key="2">
    <source>
        <dbReference type="SAM" id="SignalP"/>
    </source>
</evidence>
<dbReference type="KEGG" id="kma:B9H00_08480"/>
<dbReference type="AlphaFoldDB" id="A0A240UPP0"/>
<dbReference type="Gene3D" id="2.120.10.30">
    <property type="entry name" value="TolB, C-terminal domain"/>
    <property type="match status" value="1"/>
</dbReference>
<dbReference type="EMBL" id="CP021358">
    <property type="protein sequence ID" value="ART63085.1"/>
    <property type="molecule type" value="Genomic_DNA"/>
</dbReference>
<name>A0A240UPP0_9GAMM</name>
<dbReference type="OrthoDB" id="9770043at2"/>
<dbReference type="InterPro" id="IPR012938">
    <property type="entry name" value="Glc/Sorbosone_DH"/>
</dbReference>
<dbReference type="InterPro" id="IPR011041">
    <property type="entry name" value="Quinoprot_gluc/sorb_DH_b-prop"/>
</dbReference>
<evidence type="ECO:0000313" key="3">
    <source>
        <dbReference type="EMBL" id="ART63085.1"/>
    </source>
</evidence>
<keyword evidence="2" id="KW-0732">Signal</keyword>
<dbReference type="SUPFAM" id="SSF50952">
    <property type="entry name" value="Soluble quinoprotein glucose dehydrogenase"/>
    <property type="match status" value="1"/>
</dbReference>
<feature type="chain" id="PRO_5043624204" evidence="2">
    <location>
        <begin position="22"/>
        <end position="399"/>
    </location>
</feature>
<dbReference type="Proteomes" id="UP000194457">
    <property type="component" value="Chromosome"/>
</dbReference>
<dbReference type="InterPro" id="IPR011042">
    <property type="entry name" value="6-blade_b-propeller_TolB-like"/>
</dbReference>
<proteinExistence type="predicted"/>
<sequence>MRVAPFLSPLIVLMMTPAVMAEPVPTGPPNAPSQTPAFEQQTRAPQLEDKTSLETTTVADGLELPWGLAFLPDGDLLVTERPGRLRRITPEGEVSAPIEGLPEVDARGQGGLLDVSLAPDFADTRLVYLSYAEPSGNGENATAVARGRLSEDSTRLTDVETIFQQQPAWDSTKHFGSRLVWGTDGTLWITLGERSLVEPRQLAQTLDNTIGKVVRVNADGSVPDGNPFAGRDDARGEIWSLGHRNLQGAARHPDTGALWTIEHGPKGGDELNRPEPGLNYGWPVITYGEDYSGAAIGQGITQKDSLEQPIYYWDPVIAPGDMTFYTGDQFDGWQNSLVIASLKPGGIVRLTLDDNRVTGEARYLETLGRVRDVAQGPDDDLWLLTDQRDGALIRVQPQK</sequence>
<dbReference type="PANTHER" id="PTHR19328:SF75">
    <property type="entry name" value="ALDOSE SUGAR DEHYDROGENASE YLII"/>
    <property type="match status" value="1"/>
</dbReference>
<dbReference type="RefSeq" id="WP_086900296.1">
    <property type="nucleotide sequence ID" value="NZ_CP021358.1"/>
</dbReference>
<accession>A0A240UPP0</accession>
<feature type="region of interest" description="Disordered" evidence="1">
    <location>
        <begin position="24"/>
        <end position="47"/>
    </location>
</feature>
<evidence type="ECO:0000313" key="4">
    <source>
        <dbReference type="Proteomes" id="UP000194457"/>
    </source>
</evidence>
<reference evidence="3 4" key="1">
    <citation type="submission" date="2017-05" db="EMBL/GenBank/DDBJ databases">
        <authorList>
            <person name="Song R."/>
            <person name="Chenine A.L."/>
            <person name="Ruprecht R.M."/>
        </authorList>
    </citation>
    <scope>NUCLEOTIDE SEQUENCE [LARGE SCALE GENOMIC DNA]</scope>
    <source>
        <strain evidence="3">SW32</strain>
    </source>
</reference>
<organism evidence="3 4">
    <name type="scientific">Kushneria marisflavi</name>
    <dbReference type="NCBI Taxonomy" id="157779"/>
    <lineage>
        <taxon>Bacteria</taxon>
        <taxon>Pseudomonadati</taxon>
        <taxon>Pseudomonadota</taxon>
        <taxon>Gammaproteobacteria</taxon>
        <taxon>Oceanospirillales</taxon>
        <taxon>Halomonadaceae</taxon>
        <taxon>Kushneria</taxon>
    </lineage>
</organism>
<gene>
    <name evidence="3" type="ORF">B9H00_08480</name>
</gene>
<evidence type="ECO:0000256" key="1">
    <source>
        <dbReference type="SAM" id="MobiDB-lite"/>
    </source>
</evidence>
<feature type="compositionally biased region" description="Polar residues" evidence="1">
    <location>
        <begin position="32"/>
        <end position="44"/>
    </location>
</feature>
<keyword evidence="4" id="KW-1185">Reference proteome</keyword>
<dbReference type="Pfam" id="PF07995">
    <property type="entry name" value="GSDH"/>
    <property type="match status" value="1"/>
</dbReference>
<feature type="signal peptide" evidence="2">
    <location>
        <begin position="1"/>
        <end position="21"/>
    </location>
</feature>
<dbReference type="PANTHER" id="PTHR19328">
    <property type="entry name" value="HEDGEHOG-INTERACTING PROTEIN"/>
    <property type="match status" value="1"/>
</dbReference>
<protein>
    <submittedName>
        <fullName evidence="3">Glucose dehydrogenase</fullName>
    </submittedName>
</protein>